<dbReference type="InterPro" id="IPR025626">
    <property type="entry name" value="YyzF"/>
</dbReference>
<name>A0ABU6P571_9BACI</name>
<proteinExistence type="predicted"/>
<organism evidence="1 2">
    <name type="scientific">Metabacillus fastidiosus</name>
    <dbReference type="NCBI Taxonomy" id="1458"/>
    <lineage>
        <taxon>Bacteria</taxon>
        <taxon>Bacillati</taxon>
        <taxon>Bacillota</taxon>
        <taxon>Bacilli</taxon>
        <taxon>Bacillales</taxon>
        <taxon>Bacillaceae</taxon>
        <taxon>Metabacillus</taxon>
    </lineage>
</organism>
<dbReference type="Pfam" id="PF14116">
    <property type="entry name" value="YyzF"/>
    <property type="match status" value="1"/>
</dbReference>
<sequence>MFCCEEHIELALDMYVDEKEKAPKLEKIDEKGELSTTCELCDKLAIYVLED</sequence>
<comment type="caution">
    <text evidence="1">The sequence shown here is derived from an EMBL/GenBank/DDBJ whole genome shotgun (WGS) entry which is preliminary data.</text>
</comment>
<evidence type="ECO:0000313" key="2">
    <source>
        <dbReference type="Proteomes" id="UP001342826"/>
    </source>
</evidence>
<gene>
    <name evidence="1" type="ORF">P9271_18585</name>
</gene>
<dbReference type="Proteomes" id="UP001342826">
    <property type="component" value="Unassembled WGS sequence"/>
</dbReference>
<evidence type="ECO:0000313" key="1">
    <source>
        <dbReference type="EMBL" id="MED4403316.1"/>
    </source>
</evidence>
<protein>
    <submittedName>
        <fullName evidence="1">CxxH/CxxC protein</fullName>
    </submittedName>
</protein>
<reference evidence="1 2" key="1">
    <citation type="submission" date="2023-03" db="EMBL/GenBank/DDBJ databases">
        <title>Bacillus Genome Sequencing.</title>
        <authorList>
            <person name="Dunlap C."/>
        </authorList>
    </citation>
    <scope>NUCLEOTIDE SEQUENCE [LARGE SCALE GENOMIC DNA]</scope>
    <source>
        <strain evidence="1 2">NRS-1717</strain>
    </source>
</reference>
<dbReference type="GeneID" id="301143368"/>
<dbReference type="RefSeq" id="WP_082799867.1">
    <property type="nucleotide sequence ID" value="NZ_JARTFQ010000001.1"/>
</dbReference>
<dbReference type="EMBL" id="JARTFS010000016">
    <property type="protein sequence ID" value="MED4403316.1"/>
    <property type="molecule type" value="Genomic_DNA"/>
</dbReference>
<accession>A0ABU6P571</accession>
<keyword evidence="2" id="KW-1185">Reference proteome</keyword>
<dbReference type="NCBIfam" id="TIGR04129">
    <property type="entry name" value="CxxH_BA5709"/>
    <property type="match status" value="1"/>
</dbReference>